<feature type="binding site" evidence="1">
    <location>
        <position position="622"/>
    </location>
    <ligand>
        <name>2-oxoglutarate</name>
        <dbReference type="ChEBI" id="CHEBI:16810"/>
    </ligand>
</feature>
<feature type="binding site" evidence="1">
    <location>
        <position position="624"/>
    </location>
    <ligand>
        <name>2-oxoglutarate</name>
        <dbReference type="ChEBI" id="CHEBI:16810"/>
    </ligand>
</feature>
<dbReference type="Pfam" id="PF13532">
    <property type="entry name" value="2OG-FeII_Oxy_2"/>
    <property type="match status" value="1"/>
</dbReference>
<organism evidence="4 5">
    <name type="scientific">Penicillium cinerascens</name>
    <dbReference type="NCBI Taxonomy" id="70096"/>
    <lineage>
        <taxon>Eukaryota</taxon>
        <taxon>Fungi</taxon>
        <taxon>Dikarya</taxon>
        <taxon>Ascomycota</taxon>
        <taxon>Pezizomycotina</taxon>
        <taxon>Eurotiomycetes</taxon>
        <taxon>Eurotiomycetidae</taxon>
        <taxon>Eurotiales</taxon>
        <taxon>Aspergillaceae</taxon>
        <taxon>Penicillium</taxon>
    </lineage>
</organism>
<feature type="region of interest" description="Disordered" evidence="2">
    <location>
        <begin position="1"/>
        <end position="20"/>
    </location>
</feature>
<evidence type="ECO:0000256" key="1">
    <source>
        <dbReference type="PIRSR" id="PIRSR632852-1"/>
    </source>
</evidence>
<dbReference type="Proteomes" id="UP001150904">
    <property type="component" value="Unassembled WGS sequence"/>
</dbReference>
<dbReference type="OrthoDB" id="2163491at2759"/>
<feature type="binding site" evidence="1">
    <location>
        <position position="618"/>
    </location>
    <ligand>
        <name>2-oxoglutarate</name>
        <dbReference type="ChEBI" id="CHEBI:16810"/>
    </ligand>
</feature>
<dbReference type="InterPro" id="IPR005123">
    <property type="entry name" value="Oxoglu/Fe-dep_dioxygenase_dom"/>
</dbReference>
<dbReference type="InterPro" id="IPR027450">
    <property type="entry name" value="AlkB-like"/>
</dbReference>
<name>A0A9W9J929_9EURO</name>
<evidence type="ECO:0000313" key="5">
    <source>
        <dbReference type="Proteomes" id="UP001150904"/>
    </source>
</evidence>
<evidence type="ECO:0000256" key="2">
    <source>
        <dbReference type="SAM" id="MobiDB-lite"/>
    </source>
</evidence>
<dbReference type="Gene3D" id="2.60.120.590">
    <property type="entry name" value="Alpha-ketoglutarate-dependent dioxygenase AlkB-like"/>
    <property type="match status" value="1"/>
</dbReference>
<accession>A0A9W9J929</accession>
<dbReference type="InterPro" id="IPR032852">
    <property type="entry name" value="ALKBH2"/>
</dbReference>
<comment type="caution">
    <text evidence="4">The sequence shown here is derived from an EMBL/GenBank/DDBJ whole genome shotgun (WGS) entry which is preliminary data.</text>
</comment>
<gene>
    <name evidence="4" type="ORF">N7498_010772</name>
</gene>
<feature type="domain" description="Fe2OG dioxygenase" evidence="3">
    <location>
        <begin position="466"/>
        <end position="627"/>
    </location>
</feature>
<feature type="non-terminal residue" evidence="4">
    <location>
        <position position="1"/>
    </location>
</feature>
<dbReference type="GO" id="GO:0006307">
    <property type="term" value="P:DNA alkylation repair"/>
    <property type="evidence" value="ECO:0007669"/>
    <property type="project" value="TreeGrafter"/>
</dbReference>
<protein>
    <recommendedName>
        <fullName evidence="3">Fe2OG dioxygenase domain-containing protein</fullName>
    </recommendedName>
</protein>
<dbReference type="GO" id="GO:0051747">
    <property type="term" value="F:cytosine C-5 DNA demethylase activity"/>
    <property type="evidence" value="ECO:0007669"/>
    <property type="project" value="TreeGrafter"/>
</dbReference>
<keyword evidence="5" id="KW-1185">Reference proteome</keyword>
<dbReference type="PANTHER" id="PTHR31573">
    <property type="entry name" value="ALPHA-KETOGLUTARATE-DEPENDENT DIOXYGENASE ALKB HOMOLOG 2"/>
    <property type="match status" value="1"/>
</dbReference>
<evidence type="ECO:0000259" key="3">
    <source>
        <dbReference type="PROSITE" id="PS51471"/>
    </source>
</evidence>
<dbReference type="PROSITE" id="PS51471">
    <property type="entry name" value="FE2OG_OXY"/>
    <property type="match status" value="1"/>
</dbReference>
<dbReference type="GO" id="GO:0035516">
    <property type="term" value="F:broad specificity oxidative DNA demethylase activity"/>
    <property type="evidence" value="ECO:0007669"/>
    <property type="project" value="TreeGrafter"/>
</dbReference>
<dbReference type="GeneID" id="83185129"/>
<evidence type="ECO:0000313" key="4">
    <source>
        <dbReference type="EMBL" id="KAJ5191787.1"/>
    </source>
</evidence>
<reference evidence="4" key="2">
    <citation type="journal article" date="2023" name="IMA Fungus">
        <title>Comparative genomic study of the Penicillium genus elucidates a diverse pangenome and 15 lateral gene transfer events.</title>
        <authorList>
            <person name="Petersen C."/>
            <person name="Sorensen T."/>
            <person name="Nielsen M.R."/>
            <person name="Sondergaard T.E."/>
            <person name="Sorensen J.L."/>
            <person name="Fitzpatrick D.A."/>
            <person name="Frisvad J.C."/>
            <person name="Nielsen K.L."/>
        </authorList>
    </citation>
    <scope>NUCLEOTIDE SEQUENCE</scope>
    <source>
        <strain evidence="4">IBT 15544</strain>
    </source>
</reference>
<proteinExistence type="predicted"/>
<dbReference type="GO" id="GO:0008198">
    <property type="term" value="F:ferrous iron binding"/>
    <property type="evidence" value="ECO:0007669"/>
    <property type="project" value="TreeGrafter"/>
</dbReference>
<dbReference type="SUPFAM" id="SSF51197">
    <property type="entry name" value="Clavaminate synthase-like"/>
    <property type="match status" value="1"/>
</dbReference>
<feature type="binding site" evidence="1">
    <location>
        <position position="484"/>
    </location>
    <ligand>
        <name>2-oxoglutarate</name>
        <dbReference type="ChEBI" id="CHEBI:16810"/>
    </ligand>
</feature>
<reference evidence="4" key="1">
    <citation type="submission" date="2022-12" db="EMBL/GenBank/DDBJ databases">
        <authorList>
            <person name="Petersen C."/>
        </authorList>
    </citation>
    <scope>NUCLEOTIDE SEQUENCE</scope>
    <source>
        <strain evidence="4">IBT 15544</strain>
    </source>
</reference>
<dbReference type="RefSeq" id="XP_058304727.1">
    <property type="nucleotide sequence ID" value="XM_058457828.1"/>
</dbReference>
<dbReference type="EMBL" id="JAPQKR010000016">
    <property type="protein sequence ID" value="KAJ5191787.1"/>
    <property type="molecule type" value="Genomic_DNA"/>
</dbReference>
<dbReference type="PANTHER" id="PTHR31573:SF4">
    <property type="entry name" value="FE2OG DIOXYGENASE DOMAIN-CONTAINING PROTEIN"/>
    <property type="match status" value="1"/>
</dbReference>
<dbReference type="AlphaFoldDB" id="A0A9W9J929"/>
<dbReference type="InterPro" id="IPR037151">
    <property type="entry name" value="AlkB-like_sf"/>
</dbReference>
<sequence length="652" mass="73308">IEMAEGAAPGGLLPPVHGKPPAWSETRQPLCDALDWFRCTQGGSYHLDGLTYGIFMDADSGSNAYVDEEIVITRIGGGCDKALDGTLILKKDRTLEEAIPRCLKGSMDQNEAVGVIIGNRNTVLGRQLPHRFNVMAWFRVTDIWFEMMGDKKGLKCRLQKLELGEKSWWAALDSPDPVPLNQRNFGIKPESVECLSCHQVSPRIYDQGWMCLEPTCNMFWKLIDNGSAPNSLSFHSTFLSYRVNHTTNPVPRYPLNPKWDRVVGAWARNSVREAWRAIICPNCSKCIPRTYWRGWKCSESSGACDLCNFQAMVLLDPVEINDVARVSLRRNIRSKEGLMAPVINNTFAAPYRQLTYTLPGVGSITHFVANKAIASRRNGPDYLFQKFQETDLGLKRFPLKLSPGNQEVSGTLMCHFAVNYGTPYKYVVDVDSKGFNEATEDVLRAFGRLAWATEKAVTYAGDDYEMPNELLILGYFESMKMGFHDDGEEGLGPDIATLSLGAKSEMKIRMKKPWFDGYRQTGKPIKDDPVLAGCKYEEERTALKEDYKAGNLSEAAYDEARVTVFKKKDKKIDRRVHALPIISMTLEHGDMVVMHGRKLQDYYEASTLHSVIPNGTMRFALTARNITPREGTDNGVRQAEARITSDLKYDGR</sequence>